<accession>A0A4R4VRC3</accession>
<dbReference type="GO" id="GO:0008237">
    <property type="term" value="F:metallopeptidase activity"/>
    <property type="evidence" value="ECO:0007669"/>
    <property type="project" value="InterPro"/>
</dbReference>
<dbReference type="Proteomes" id="UP000295258">
    <property type="component" value="Unassembled WGS sequence"/>
</dbReference>
<organism evidence="1 2">
    <name type="scientific">Nonomuraea deserti</name>
    <dbReference type="NCBI Taxonomy" id="1848322"/>
    <lineage>
        <taxon>Bacteria</taxon>
        <taxon>Bacillati</taxon>
        <taxon>Actinomycetota</taxon>
        <taxon>Actinomycetes</taxon>
        <taxon>Streptosporangiales</taxon>
        <taxon>Streptosporangiaceae</taxon>
        <taxon>Nonomuraea</taxon>
    </lineage>
</organism>
<sequence length="430" mass="47221">MNYDELLNAATRNSLCLVELVRPGERIQVVSTARLRRAHTVSPRGVRSRTPQSEGFTLLGLAHDGRDVHIGQDGLAAHVGVELVSTARELAPHGRAYRDRTPSWSPHRWDRDRFLDQELGTNPAGALTELQAKLTYWATETAHRQCLDMKVVKCAVTEHVTAEAFASSDGSAVGFAQTWSEVRVLYELEKGGRTLRLWASRHTGRLQDLHVEDLTVEAAWRGGALLAPVTDERSADDLVLSPRPSATVLRVLVQDMVEREQPMINMMADLPCSLVDDPHAALGGHSRPFDHEGISTQATVLLDRHGRRTELNGNAVRSAASLTPEYFPSNVRLEADPFDVPVEYTGLLGYGTRGEGTQGMRAGDRITFRVDVARVQQGEVVSRNAPVVFSATALDILSAITGANAALCYFPWRDYSTAGSWLRLTPSFAV</sequence>
<dbReference type="InterPro" id="IPR036059">
    <property type="entry name" value="TldD/PmbA_sf"/>
</dbReference>
<evidence type="ECO:0008006" key="3">
    <source>
        <dbReference type="Google" id="ProtNLM"/>
    </source>
</evidence>
<dbReference type="GO" id="GO:0006508">
    <property type="term" value="P:proteolysis"/>
    <property type="evidence" value="ECO:0007669"/>
    <property type="project" value="InterPro"/>
</dbReference>
<proteinExistence type="predicted"/>
<dbReference type="AlphaFoldDB" id="A0A4R4VRC3"/>
<evidence type="ECO:0000313" key="1">
    <source>
        <dbReference type="EMBL" id="TDD07741.1"/>
    </source>
</evidence>
<dbReference type="EMBL" id="SMKO01000024">
    <property type="protein sequence ID" value="TDD07741.1"/>
    <property type="molecule type" value="Genomic_DNA"/>
</dbReference>
<comment type="caution">
    <text evidence="1">The sequence shown here is derived from an EMBL/GenBank/DDBJ whole genome shotgun (WGS) entry which is preliminary data.</text>
</comment>
<name>A0A4R4VRC3_9ACTN</name>
<keyword evidence="2" id="KW-1185">Reference proteome</keyword>
<gene>
    <name evidence="1" type="ORF">E1292_12675</name>
</gene>
<reference evidence="1 2" key="1">
    <citation type="submission" date="2019-03" db="EMBL/GenBank/DDBJ databases">
        <title>Draft genome sequences of novel Actinobacteria.</title>
        <authorList>
            <person name="Sahin N."/>
            <person name="Ay H."/>
            <person name="Saygin H."/>
        </authorList>
    </citation>
    <scope>NUCLEOTIDE SEQUENCE [LARGE SCALE GENOMIC DNA]</scope>
    <source>
        <strain evidence="1 2">KC310</strain>
    </source>
</reference>
<dbReference type="SUPFAM" id="SSF111283">
    <property type="entry name" value="Putative modulator of DNA gyrase, PmbA/TldD"/>
    <property type="match status" value="1"/>
</dbReference>
<evidence type="ECO:0000313" key="2">
    <source>
        <dbReference type="Proteomes" id="UP000295258"/>
    </source>
</evidence>
<protein>
    <recommendedName>
        <fullName evidence="3">TldD/PmbA family protein</fullName>
    </recommendedName>
</protein>
<dbReference type="RefSeq" id="WP_132595304.1">
    <property type="nucleotide sequence ID" value="NZ_SMKO01000024.1"/>
</dbReference>